<dbReference type="RefSeq" id="WP_170034433.1">
    <property type="nucleotide sequence ID" value="NZ_JABDTL010000001.1"/>
</dbReference>
<keyword evidence="3" id="KW-1185">Reference proteome</keyword>
<dbReference type="Proteomes" id="UP000582837">
    <property type="component" value="Unassembled WGS sequence"/>
</dbReference>
<name>A0A841GXX9_9BACT</name>
<proteinExistence type="predicted"/>
<organism evidence="2 3">
    <name type="scientific">Longimicrobium terrae</name>
    <dbReference type="NCBI Taxonomy" id="1639882"/>
    <lineage>
        <taxon>Bacteria</taxon>
        <taxon>Pseudomonadati</taxon>
        <taxon>Gemmatimonadota</taxon>
        <taxon>Longimicrobiia</taxon>
        <taxon>Longimicrobiales</taxon>
        <taxon>Longimicrobiaceae</taxon>
        <taxon>Longimicrobium</taxon>
    </lineage>
</organism>
<accession>A0A841GXX9</accession>
<evidence type="ECO:0008006" key="4">
    <source>
        <dbReference type="Google" id="ProtNLM"/>
    </source>
</evidence>
<comment type="caution">
    <text evidence="2">The sequence shown here is derived from an EMBL/GenBank/DDBJ whole genome shotgun (WGS) entry which is preliminary data.</text>
</comment>
<protein>
    <recommendedName>
        <fullName evidence="4">Lipocalin-like domain-containing protein</fullName>
    </recommendedName>
</protein>
<gene>
    <name evidence="2" type="ORF">HNQ61_002223</name>
</gene>
<dbReference type="AlphaFoldDB" id="A0A841GXX9"/>
<evidence type="ECO:0000313" key="3">
    <source>
        <dbReference type="Proteomes" id="UP000582837"/>
    </source>
</evidence>
<reference evidence="2 3" key="1">
    <citation type="submission" date="2020-08" db="EMBL/GenBank/DDBJ databases">
        <title>Genomic Encyclopedia of Type Strains, Phase IV (KMG-IV): sequencing the most valuable type-strain genomes for metagenomic binning, comparative biology and taxonomic classification.</title>
        <authorList>
            <person name="Goeker M."/>
        </authorList>
    </citation>
    <scope>NUCLEOTIDE SEQUENCE [LARGE SCALE GENOMIC DNA]</scope>
    <source>
        <strain evidence="2 3">DSM 29007</strain>
    </source>
</reference>
<evidence type="ECO:0000256" key="1">
    <source>
        <dbReference type="SAM" id="SignalP"/>
    </source>
</evidence>
<keyword evidence="1" id="KW-0732">Signal</keyword>
<dbReference type="EMBL" id="JACHIA010000005">
    <property type="protein sequence ID" value="MBB6070602.1"/>
    <property type="molecule type" value="Genomic_DNA"/>
</dbReference>
<evidence type="ECO:0000313" key="2">
    <source>
        <dbReference type="EMBL" id="MBB6070602.1"/>
    </source>
</evidence>
<dbReference type="PROSITE" id="PS51257">
    <property type="entry name" value="PROKAR_LIPOPROTEIN"/>
    <property type="match status" value="1"/>
</dbReference>
<feature type="chain" id="PRO_5032741535" description="Lipocalin-like domain-containing protein" evidence="1">
    <location>
        <begin position="21"/>
        <end position="169"/>
    </location>
</feature>
<sequence>MIRFLRSARIAVLLALPLLAACDDGFTAPKRRDIAGTYALASIQVTESGATTTKPVPLLLYQGPLTVNGTAFSIRYELLSGSIALTETGGTFSYSATYRITEVNGGFAPDTRTVTASGTYLFLNGQIGLTQTAGGDAEIAPGGTLVNGELTLQTREPLFGSPGTYLFRR</sequence>
<feature type="signal peptide" evidence="1">
    <location>
        <begin position="1"/>
        <end position="20"/>
    </location>
</feature>